<dbReference type="STRING" id="1522189.A0A316VYC1"/>
<feature type="region of interest" description="Disordered" evidence="7">
    <location>
        <begin position="496"/>
        <end position="518"/>
    </location>
</feature>
<keyword evidence="4" id="KW-0479">Metal-binding</keyword>
<feature type="region of interest" description="Disordered" evidence="7">
    <location>
        <begin position="457"/>
        <end position="483"/>
    </location>
</feature>
<protein>
    <submittedName>
        <fullName evidence="8">Diphthamide biosynthesis protein</fullName>
    </submittedName>
</protein>
<evidence type="ECO:0000256" key="6">
    <source>
        <dbReference type="ARBA" id="ARBA00023014"/>
    </source>
</evidence>
<feature type="region of interest" description="Disordered" evidence="7">
    <location>
        <begin position="575"/>
        <end position="641"/>
    </location>
</feature>
<evidence type="ECO:0000256" key="2">
    <source>
        <dbReference type="ARBA" id="ARBA00005156"/>
    </source>
</evidence>
<comment type="pathway">
    <text evidence="2">Protein modification; peptidyl-diphthamide biosynthesis.</text>
</comment>
<dbReference type="Gene3D" id="3.40.50.11860">
    <property type="entry name" value="Diphthamide synthesis DPH1/DPH2 domain 3"/>
    <property type="match status" value="1"/>
</dbReference>
<dbReference type="EMBL" id="KZ819393">
    <property type="protein sequence ID" value="PWN41393.1"/>
    <property type="molecule type" value="Genomic_DNA"/>
</dbReference>
<evidence type="ECO:0000313" key="8">
    <source>
        <dbReference type="EMBL" id="PWN41393.1"/>
    </source>
</evidence>
<comment type="cofactor">
    <cofactor evidence="1">
        <name>[4Fe-4S] cluster</name>
        <dbReference type="ChEBI" id="CHEBI:49883"/>
    </cofactor>
</comment>
<gene>
    <name evidence="8" type="ORF">IE81DRAFT_291885</name>
</gene>
<keyword evidence="5" id="KW-0408">Iron</keyword>
<dbReference type="Gene3D" id="3.40.50.11840">
    <property type="entry name" value="Diphthamide synthesis DPH1/DPH2 domain 1"/>
    <property type="match status" value="1"/>
</dbReference>
<dbReference type="InParanoid" id="A0A316VYC1"/>
<dbReference type="RefSeq" id="XP_025368553.1">
    <property type="nucleotide sequence ID" value="XM_025511928.1"/>
</dbReference>
<keyword evidence="9" id="KW-1185">Reference proteome</keyword>
<dbReference type="GO" id="GO:0046872">
    <property type="term" value="F:metal ion binding"/>
    <property type="evidence" value="ECO:0007669"/>
    <property type="project" value="UniProtKB-KW"/>
</dbReference>
<dbReference type="GO" id="GO:0017183">
    <property type="term" value="P:protein histidyl modification to diphthamide"/>
    <property type="evidence" value="ECO:0007669"/>
    <property type="project" value="UniProtKB-UniPathway"/>
</dbReference>
<evidence type="ECO:0000256" key="5">
    <source>
        <dbReference type="ARBA" id="ARBA00023004"/>
    </source>
</evidence>
<reference evidence="8 9" key="1">
    <citation type="journal article" date="2018" name="Mol. Biol. Evol.">
        <title>Broad Genomic Sampling Reveals a Smut Pathogenic Ancestry of the Fungal Clade Ustilaginomycotina.</title>
        <authorList>
            <person name="Kijpornyongpan T."/>
            <person name="Mondo S.J."/>
            <person name="Barry K."/>
            <person name="Sandor L."/>
            <person name="Lee J."/>
            <person name="Lipzen A."/>
            <person name="Pangilinan J."/>
            <person name="LaButti K."/>
            <person name="Hainaut M."/>
            <person name="Henrissat B."/>
            <person name="Grigoriev I.V."/>
            <person name="Spatafora J.W."/>
            <person name="Aime M.C."/>
        </authorList>
    </citation>
    <scope>NUCLEOTIDE SEQUENCE [LARGE SCALE GENOMIC DNA]</scope>
    <source>
        <strain evidence="8 9">MCA 4658</strain>
    </source>
</reference>
<dbReference type="UniPathway" id="UPA00559"/>
<dbReference type="FunCoup" id="A0A316VYC1">
    <property type="interactions" value="635"/>
</dbReference>
<feature type="compositionally biased region" description="Polar residues" evidence="7">
    <location>
        <begin position="613"/>
        <end position="623"/>
    </location>
</feature>
<dbReference type="NCBIfam" id="TIGR00322">
    <property type="entry name" value="diphth2_R"/>
    <property type="match status" value="1"/>
</dbReference>
<feature type="compositionally biased region" description="Acidic residues" evidence="7">
    <location>
        <begin position="630"/>
        <end position="641"/>
    </location>
</feature>
<dbReference type="SFLD" id="SFLDS00032">
    <property type="entry name" value="Radical_SAM_3-amino-3-carboxyp"/>
    <property type="match status" value="1"/>
</dbReference>
<dbReference type="InterPro" id="IPR042263">
    <property type="entry name" value="DPH1/DPH2_1"/>
</dbReference>
<dbReference type="GeneID" id="37033798"/>
<evidence type="ECO:0000256" key="1">
    <source>
        <dbReference type="ARBA" id="ARBA00001966"/>
    </source>
</evidence>
<dbReference type="Proteomes" id="UP000245783">
    <property type="component" value="Unassembled WGS sequence"/>
</dbReference>
<proteinExistence type="inferred from homology"/>
<keyword evidence="6" id="KW-0411">Iron-sulfur</keyword>
<comment type="similarity">
    <text evidence="3">Belongs to the DPH1/DPH2 family. DPH2 subfamily.</text>
</comment>
<dbReference type="GO" id="GO:0090560">
    <property type="term" value="F:2-(3-amino-3-carboxypropyl)histidine synthase activity"/>
    <property type="evidence" value="ECO:0007669"/>
    <property type="project" value="InterPro"/>
</dbReference>
<evidence type="ECO:0000256" key="7">
    <source>
        <dbReference type="SAM" id="MobiDB-lite"/>
    </source>
</evidence>
<dbReference type="OrthoDB" id="449241at2759"/>
<sequence length="641" mass="68374">MLSASDAAIMEHVPTLSQSALAATSSSQSNVPLEQLYDISRTAERVLAVEPLPRSIVLQFPDEALQDSVPIFWALQRRISALASQKQLDWQGRLYVAADTSYGNCCADEVTAQHVDADLVVHYGHACLSPTRRLPVIYVFPKLPIDAQLAASALVAEVQPLVGTSDQSRCKQAVLLLYDVSYAHAAAEVNEQIGAQFSAQGINLSTVLTHLETEGNIAESASAVTRHPDSLLSASSGMACKDENGGGDVQHMTGIDSGLGSGRRFSLPDGVSLEDSVVCYLGGESLALTNVLLRLGPSVAVVSYDPRRPSGKDARQETGSTNKLLMKRYVAVQRTRDAKVVALLVGTLGVAAYLPLLSHLRKRLQETGRRVYTISVGKLTPAKLANFSEIDVFVLLACPENSLVDATGRTHSSRDFYKPIVSPFELLHALKEEADGTHSWSGKYELELSTLLRDSKLDSRTAESSEKASERDGPDSDEEPHYSLITGGYVSRAQKPAREHFGSSATSQALSKEAKPAAGEVVVRNADGTLTRVLDSSAGRHLANRTWRGLQGRPAGETPSVLAVGRAGTASGYADTSGLAEGREGVGAGSRIVASSKTAEPASPVHTAIECSSKPTSELSTGNVEREIDTSDDEEFDLEPL</sequence>
<dbReference type="InterPro" id="IPR042265">
    <property type="entry name" value="DPH1/DPH2_3"/>
</dbReference>
<dbReference type="InterPro" id="IPR016435">
    <property type="entry name" value="DPH1/DPH2"/>
</dbReference>
<dbReference type="SFLD" id="SFLDG01121">
    <property type="entry name" value="Diphthamide_biosynthesis"/>
    <property type="match status" value="1"/>
</dbReference>
<evidence type="ECO:0000256" key="4">
    <source>
        <dbReference type="ARBA" id="ARBA00022723"/>
    </source>
</evidence>
<dbReference type="FunFam" id="3.40.50.11860:FF:000001">
    <property type="entry name" value="2-(3-amino-3-carboxypropyl)histidine synthase subunit 2"/>
    <property type="match status" value="1"/>
</dbReference>
<evidence type="ECO:0000313" key="9">
    <source>
        <dbReference type="Proteomes" id="UP000245783"/>
    </source>
</evidence>
<dbReference type="PANTHER" id="PTHR10762">
    <property type="entry name" value="DIPHTHAMIDE BIOSYNTHESIS PROTEIN"/>
    <property type="match status" value="1"/>
</dbReference>
<evidence type="ECO:0000256" key="3">
    <source>
        <dbReference type="ARBA" id="ARBA00006179"/>
    </source>
</evidence>
<dbReference type="PANTHER" id="PTHR10762:SF2">
    <property type="entry name" value="2-(3-AMINO-3-CARBOXYPROPYL)HISTIDINE SYNTHASE SUBUNIT 2"/>
    <property type="match status" value="1"/>
</dbReference>
<feature type="compositionally biased region" description="Basic and acidic residues" evidence="7">
    <location>
        <begin position="457"/>
        <end position="474"/>
    </location>
</feature>
<name>A0A316VYC1_9BASI</name>
<organism evidence="8 9">
    <name type="scientific">Ceraceosorus guamensis</name>
    <dbReference type="NCBI Taxonomy" id="1522189"/>
    <lineage>
        <taxon>Eukaryota</taxon>
        <taxon>Fungi</taxon>
        <taxon>Dikarya</taxon>
        <taxon>Basidiomycota</taxon>
        <taxon>Ustilaginomycotina</taxon>
        <taxon>Exobasidiomycetes</taxon>
        <taxon>Ceraceosorales</taxon>
        <taxon>Ceraceosoraceae</taxon>
        <taxon>Ceraceosorus</taxon>
    </lineage>
</organism>
<dbReference type="AlphaFoldDB" id="A0A316VYC1"/>
<dbReference type="Pfam" id="PF01866">
    <property type="entry name" value="Diphthamide_syn"/>
    <property type="match status" value="1"/>
</dbReference>
<dbReference type="GO" id="GO:0051536">
    <property type="term" value="F:iron-sulfur cluster binding"/>
    <property type="evidence" value="ECO:0007669"/>
    <property type="project" value="UniProtKB-KW"/>
</dbReference>
<accession>A0A316VYC1</accession>